<accession>W9J2C8</accession>
<protein>
    <submittedName>
        <fullName evidence="2">Uncharacterized protein</fullName>
    </submittedName>
</protein>
<gene>
    <name evidence="2" type="ORF">FOYG_03233</name>
</gene>
<dbReference type="HOGENOM" id="CLU_3335574_0_0_1"/>
<feature type="chain" id="PRO_5012610297" evidence="1">
    <location>
        <begin position="16"/>
        <end position="38"/>
    </location>
</feature>
<feature type="signal peptide" evidence="1">
    <location>
        <begin position="1"/>
        <end position="15"/>
    </location>
</feature>
<proteinExistence type="predicted"/>
<reference evidence="2 3" key="1">
    <citation type="submission" date="2011-06" db="EMBL/GenBank/DDBJ databases">
        <title>The Genome Sequence of Fusarium oxysporum FOSC 3-a.</title>
        <authorList>
            <consortium name="The Broad Institute Genome Sequencing Platform"/>
            <person name="Ma L.-J."/>
            <person name="Gale L.R."/>
            <person name="Schwartz D.C."/>
            <person name="Zhou S."/>
            <person name="Corby-Kistler H."/>
            <person name="Young S.K."/>
            <person name="Zeng Q."/>
            <person name="Gargeya S."/>
            <person name="Fitzgerald M."/>
            <person name="Haas B."/>
            <person name="Abouelleil A."/>
            <person name="Alvarado L."/>
            <person name="Arachchi H.M."/>
            <person name="Berlin A."/>
            <person name="Brown A."/>
            <person name="Chapman S.B."/>
            <person name="Chen Z."/>
            <person name="Dunbar C."/>
            <person name="Freedman E."/>
            <person name="Gearin G."/>
            <person name="Gellesch M."/>
            <person name="Goldberg J."/>
            <person name="Griggs A."/>
            <person name="Gujja S."/>
            <person name="Heiman D."/>
            <person name="Howarth C."/>
            <person name="Larson L."/>
            <person name="Lui A."/>
            <person name="MacDonald P.J.P."/>
            <person name="Mehta T."/>
            <person name="Montmayeur A."/>
            <person name="Murphy C."/>
            <person name="Neiman D."/>
            <person name="Pearson M."/>
            <person name="Priest M."/>
            <person name="Roberts A."/>
            <person name="Saif S."/>
            <person name="Shea T."/>
            <person name="Shenoy N."/>
            <person name="Sisk P."/>
            <person name="Stolte C."/>
            <person name="Sykes S."/>
            <person name="Wortman J."/>
            <person name="Nusbaum C."/>
            <person name="Birren B."/>
        </authorList>
    </citation>
    <scope>NUCLEOTIDE SEQUENCE [LARGE SCALE GENOMIC DNA]</scope>
    <source>
        <strain evidence="3">FOSC 3-a</strain>
    </source>
</reference>
<name>W9J2C8_FUSOX</name>
<evidence type="ECO:0000313" key="3">
    <source>
        <dbReference type="Proteomes" id="UP000030753"/>
    </source>
</evidence>
<evidence type="ECO:0000256" key="1">
    <source>
        <dbReference type="SAM" id="SignalP"/>
    </source>
</evidence>
<evidence type="ECO:0000313" key="2">
    <source>
        <dbReference type="EMBL" id="EWY98994.1"/>
    </source>
</evidence>
<keyword evidence="1" id="KW-0732">Signal</keyword>
<dbReference type="EMBL" id="JH717840">
    <property type="protein sequence ID" value="EWY98994.1"/>
    <property type="molecule type" value="Genomic_DNA"/>
</dbReference>
<dbReference type="Proteomes" id="UP000030753">
    <property type="component" value="Unassembled WGS sequence"/>
</dbReference>
<dbReference type="AlphaFoldDB" id="W9J2C8"/>
<organism evidence="2 3">
    <name type="scientific">Fusarium oxysporum NRRL 32931</name>
    <dbReference type="NCBI Taxonomy" id="660029"/>
    <lineage>
        <taxon>Eukaryota</taxon>
        <taxon>Fungi</taxon>
        <taxon>Dikarya</taxon>
        <taxon>Ascomycota</taxon>
        <taxon>Pezizomycotina</taxon>
        <taxon>Sordariomycetes</taxon>
        <taxon>Hypocreomycetidae</taxon>
        <taxon>Hypocreales</taxon>
        <taxon>Nectriaceae</taxon>
        <taxon>Fusarium</taxon>
        <taxon>Fusarium oxysporum species complex</taxon>
    </lineage>
</organism>
<sequence>MAIIILAALSDTVDAHGFDGGHPDESYRKISLCFHGGI</sequence>